<name>A0A8H8U5R2_9HELO</name>
<dbReference type="GO" id="GO:0016192">
    <property type="term" value="P:vesicle-mediated transport"/>
    <property type="evidence" value="ECO:0007669"/>
    <property type="project" value="InterPro"/>
</dbReference>
<organism evidence="1 2">
    <name type="scientific">Lachnellula subtilissima</name>
    <dbReference type="NCBI Taxonomy" id="602034"/>
    <lineage>
        <taxon>Eukaryota</taxon>
        <taxon>Fungi</taxon>
        <taxon>Dikarya</taxon>
        <taxon>Ascomycota</taxon>
        <taxon>Pezizomycotina</taxon>
        <taxon>Leotiomycetes</taxon>
        <taxon>Helotiales</taxon>
        <taxon>Lachnaceae</taxon>
        <taxon>Lachnellula</taxon>
    </lineage>
</organism>
<dbReference type="Gene3D" id="3.40.50.11960">
    <property type="match status" value="1"/>
</dbReference>
<dbReference type="AlphaFoldDB" id="A0A8H8U5R2"/>
<gene>
    <name evidence="1" type="primary">IRC6</name>
    <name evidence="1" type="ORF">LSUB1_G005294</name>
</gene>
<keyword evidence="2" id="KW-1185">Reference proteome</keyword>
<protein>
    <submittedName>
        <fullName evidence="1">Increased recombination centers protein</fullName>
    </submittedName>
</protein>
<accession>A0A8H8U5R2</accession>
<comment type="caution">
    <text evidence="1">The sequence shown here is derived from an EMBL/GenBank/DDBJ whole genome shotgun (WGS) entry which is preliminary data.</text>
</comment>
<dbReference type="Proteomes" id="UP000462212">
    <property type="component" value="Unassembled WGS sequence"/>
</dbReference>
<dbReference type="PANTHER" id="PTHR28043">
    <property type="entry name" value="INCREASED RECOMBINATION CENTERS PROTEIN 6"/>
    <property type="match status" value="1"/>
</dbReference>
<dbReference type="OrthoDB" id="10261384at2759"/>
<dbReference type="EMBL" id="QGMJ01000603">
    <property type="protein sequence ID" value="TVY34748.1"/>
    <property type="molecule type" value="Genomic_DNA"/>
</dbReference>
<dbReference type="Pfam" id="PF10199">
    <property type="entry name" value="Adaptin_binding"/>
    <property type="match status" value="1"/>
</dbReference>
<dbReference type="PANTHER" id="PTHR28043:SF1">
    <property type="entry name" value="INCREASED RECOMBINATION CENTERS PROTEIN 6"/>
    <property type="match status" value="1"/>
</dbReference>
<evidence type="ECO:0000313" key="2">
    <source>
        <dbReference type="Proteomes" id="UP000462212"/>
    </source>
</evidence>
<evidence type="ECO:0000313" key="1">
    <source>
        <dbReference type="EMBL" id="TVY34748.1"/>
    </source>
</evidence>
<sequence>MTTFDCQPLPSASLFELQPKPRNRKHGNLTPRRILAVSPPDSGLLELVKGNDSPYIHIIILQSHIQPHPGLTGTVPSLPTDSIAGTTHNWPTKTNYYTANIPIWLDEISNPQTWSAEFLAPEAREVLTVLGAFVVCFRKPVDESSLRGIKELLQHVAEVVKEGCGYAWDGACLAVAMPQSTTPFLEKSFEEWEELCQDHGFEFVDFESKGRNEFSEPMGLERLKEALETNDWEGADELDPVIDLGDLDEGEDDGDVGSMGFGIDPTEMADEMAGMKRAIYGGGLGEDSGGDEEAEDDNEVEKMQAMMLKLQAVREVDMGADLPEAERKRLAAKTVNEIMKTM</sequence>
<dbReference type="InterPro" id="IPR034627">
    <property type="entry name" value="Irc6"/>
</dbReference>
<proteinExistence type="predicted"/>
<reference evidence="1 2" key="1">
    <citation type="submission" date="2018-05" db="EMBL/GenBank/DDBJ databases">
        <title>Genome sequencing and assembly of the regulated plant pathogen Lachnellula willkommii and related sister species for the development of diagnostic species identification markers.</title>
        <authorList>
            <person name="Giroux E."/>
            <person name="Bilodeau G."/>
        </authorList>
    </citation>
    <scope>NUCLEOTIDE SEQUENCE [LARGE SCALE GENOMIC DNA]</scope>
    <source>
        <strain evidence="1 2">CBS 197.66</strain>
    </source>
</reference>
<dbReference type="GO" id="GO:0030674">
    <property type="term" value="F:protein-macromolecule adaptor activity"/>
    <property type="evidence" value="ECO:0007669"/>
    <property type="project" value="TreeGrafter"/>
</dbReference>